<dbReference type="PROSITE" id="PS50144">
    <property type="entry name" value="MATH"/>
    <property type="match status" value="1"/>
</dbReference>
<dbReference type="InterPro" id="IPR050804">
    <property type="entry name" value="MCC"/>
</dbReference>
<dbReference type="PANTHER" id="PTHR46236:SF21">
    <property type="entry name" value="TRAF-LIKE FAMILY PROTEIN-RELATED"/>
    <property type="match status" value="1"/>
</dbReference>
<name>A0ABM1RS36_CAMSA</name>
<dbReference type="PANTHER" id="PTHR46236">
    <property type="entry name" value="TRAF-LIKE SUPERFAMILY PROTEIN"/>
    <property type="match status" value="1"/>
</dbReference>
<organism evidence="3 4">
    <name type="scientific">Camelina sativa</name>
    <name type="common">False flax</name>
    <name type="synonym">Myagrum sativum</name>
    <dbReference type="NCBI Taxonomy" id="90675"/>
    <lineage>
        <taxon>Eukaryota</taxon>
        <taxon>Viridiplantae</taxon>
        <taxon>Streptophyta</taxon>
        <taxon>Embryophyta</taxon>
        <taxon>Tracheophyta</taxon>
        <taxon>Spermatophyta</taxon>
        <taxon>Magnoliopsida</taxon>
        <taxon>eudicotyledons</taxon>
        <taxon>Gunneridae</taxon>
        <taxon>Pentapetalae</taxon>
        <taxon>rosids</taxon>
        <taxon>malvids</taxon>
        <taxon>Brassicales</taxon>
        <taxon>Brassicaceae</taxon>
        <taxon>Camelineae</taxon>
        <taxon>Camelina</taxon>
    </lineage>
</organism>
<dbReference type="InterPro" id="IPR002083">
    <property type="entry name" value="MATH/TRAF_dom"/>
</dbReference>
<protein>
    <submittedName>
        <fullName evidence="4">MATH domain and coiled-coil domain-containing protein At3g27040-like</fullName>
    </submittedName>
</protein>
<dbReference type="RefSeq" id="XP_019101824.1">
    <property type="nucleotide sequence ID" value="XM_019246279.1"/>
</dbReference>
<dbReference type="Pfam" id="PF22486">
    <property type="entry name" value="MATH_2"/>
    <property type="match status" value="1"/>
</dbReference>
<reference evidence="4" key="2">
    <citation type="submission" date="2025-08" db="UniProtKB">
        <authorList>
            <consortium name="RefSeq"/>
        </authorList>
    </citation>
    <scope>IDENTIFICATION</scope>
    <source>
        <tissue evidence="4">Leaf</tissue>
    </source>
</reference>
<proteinExistence type="predicted"/>
<evidence type="ECO:0000259" key="2">
    <source>
        <dbReference type="PROSITE" id="PS50144"/>
    </source>
</evidence>
<evidence type="ECO:0000313" key="3">
    <source>
        <dbReference type="Proteomes" id="UP000694864"/>
    </source>
</evidence>
<gene>
    <name evidence="4" type="primary">LOC104698675</name>
</gene>
<accession>A0ABM1RS36</accession>
<sequence>MGIQADKKFTWVIKDYNSLVEDSEIYFDIFVAGHCKWRLIAYAAYPKGSHKYRCGKHLSLFLCVPDSESLPSGWRRHAKFSFKVADQIPGELSHMAICEYNSSHAFYSNVNGDD</sequence>
<evidence type="ECO:0000256" key="1">
    <source>
        <dbReference type="ARBA" id="ARBA00023054"/>
    </source>
</evidence>
<keyword evidence="1" id="KW-0175">Coiled coil</keyword>
<dbReference type="CDD" id="cd00121">
    <property type="entry name" value="MATH"/>
    <property type="match status" value="1"/>
</dbReference>
<reference evidence="3" key="1">
    <citation type="journal article" date="2014" name="Nat. Commun.">
        <title>The emerging biofuel crop Camelina sativa retains a highly undifferentiated hexaploid genome structure.</title>
        <authorList>
            <person name="Kagale S."/>
            <person name="Koh C."/>
            <person name="Nixon J."/>
            <person name="Bollina V."/>
            <person name="Clarke W.E."/>
            <person name="Tuteja R."/>
            <person name="Spillane C."/>
            <person name="Robinson S.J."/>
            <person name="Links M.G."/>
            <person name="Clarke C."/>
            <person name="Higgins E.E."/>
            <person name="Huebert T."/>
            <person name="Sharpe A.G."/>
            <person name="Parkin I.A."/>
        </authorList>
    </citation>
    <scope>NUCLEOTIDE SEQUENCE [LARGE SCALE GENOMIC DNA]</scope>
    <source>
        <strain evidence="3">cv. DH55</strain>
    </source>
</reference>
<dbReference type="InterPro" id="IPR008974">
    <property type="entry name" value="TRAF-like"/>
</dbReference>
<keyword evidence="3" id="KW-1185">Reference proteome</keyword>
<feature type="domain" description="MATH" evidence="2">
    <location>
        <begin position="6"/>
        <end position="114"/>
    </location>
</feature>
<dbReference type="Proteomes" id="UP000694864">
    <property type="component" value="Chromosome 6"/>
</dbReference>
<evidence type="ECO:0000313" key="4">
    <source>
        <dbReference type="RefSeq" id="XP_019101824.1"/>
    </source>
</evidence>
<dbReference type="GeneID" id="104698675"/>
<dbReference type="Gene3D" id="2.60.210.10">
    <property type="entry name" value="Apoptosis, Tumor Necrosis Factor Receptor Associated Protein 2, Chain A"/>
    <property type="match status" value="1"/>
</dbReference>
<dbReference type="SUPFAM" id="SSF49599">
    <property type="entry name" value="TRAF domain-like"/>
    <property type="match status" value="1"/>
</dbReference>